<proteinExistence type="predicted"/>
<dbReference type="EMBL" id="LAZR01032986">
    <property type="protein sequence ID" value="KKL49349.1"/>
    <property type="molecule type" value="Genomic_DNA"/>
</dbReference>
<evidence type="ECO:0000313" key="1">
    <source>
        <dbReference type="EMBL" id="KKL49349.1"/>
    </source>
</evidence>
<protein>
    <submittedName>
        <fullName evidence="1">Uncharacterized protein</fullName>
    </submittedName>
</protein>
<comment type="caution">
    <text evidence="1">The sequence shown here is derived from an EMBL/GenBank/DDBJ whole genome shotgun (WGS) entry which is preliminary data.</text>
</comment>
<reference evidence="1" key="1">
    <citation type="journal article" date="2015" name="Nature">
        <title>Complex archaea that bridge the gap between prokaryotes and eukaryotes.</title>
        <authorList>
            <person name="Spang A."/>
            <person name="Saw J.H."/>
            <person name="Jorgensen S.L."/>
            <person name="Zaremba-Niedzwiedzka K."/>
            <person name="Martijn J."/>
            <person name="Lind A.E."/>
            <person name="van Eijk R."/>
            <person name="Schleper C."/>
            <person name="Guy L."/>
            <person name="Ettema T.J."/>
        </authorList>
    </citation>
    <scope>NUCLEOTIDE SEQUENCE</scope>
</reference>
<sequence length="66" mass="7505">MGLQNLINSKEVKSFILKYTKDTRKGWDCTRVSGRALNVLNAKLMVMIQKAVKAHPTRGKTFINIQ</sequence>
<gene>
    <name evidence="1" type="ORF">LCGC14_2316390</name>
</gene>
<dbReference type="AlphaFoldDB" id="A0A0F9CJQ7"/>
<name>A0A0F9CJQ7_9ZZZZ</name>
<accession>A0A0F9CJQ7</accession>
<organism evidence="1">
    <name type="scientific">marine sediment metagenome</name>
    <dbReference type="NCBI Taxonomy" id="412755"/>
    <lineage>
        <taxon>unclassified sequences</taxon>
        <taxon>metagenomes</taxon>
        <taxon>ecological metagenomes</taxon>
    </lineage>
</organism>